<keyword evidence="2" id="KW-1185">Reference proteome</keyword>
<accession>A0A8S1REU2</accession>
<evidence type="ECO:0000313" key="1">
    <source>
        <dbReference type="EMBL" id="CAD8126227.1"/>
    </source>
</evidence>
<sequence length="44" mass="5318">MITQNFQKQIQTLLNSLNNQVILIFFSQNQKIVLRFVLNFLLFF</sequence>
<evidence type="ECO:0000313" key="2">
    <source>
        <dbReference type="Proteomes" id="UP000692954"/>
    </source>
</evidence>
<organism evidence="1 2">
    <name type="scientific">Paramecium sonneborni</name>
    <dbReference type="NCBI Taxonomy" id="65129"/>
    <lineage>
        <taxon>Eukaryota</taxon>
        <taxon>Sar</taxon>
        <taxon>Alveolata</taxon>
        <taxon>Ciliophora</taxon>
        <taxon>Intramacronucleata</taxon>
        <taxon>Oligohymenophorea</taxon>
        <taxon>Peniculida</taxon>
        <taxon>Parameciidae</taxon>
        <taxon>Paramecium</taxon>
    </lineage>
</organism>
<dbReference type="EMBL" id="CAJJDN010000166">
    <property type="protein sequence ID" value="CAD8126227.1"/>
    <property type="molecule type" value="Genomic_DNA"/>
</dbReference>
<reference evidence="1" key="1">
    <citation type="submission" date="2021-01" db="EMBL/GenBank/DDBJ databases">
        <authorList>
            <consortium name="Genoscope - CEA"/>
            <person name="William W."/>
        </authorList>
    </citation>
    <scope>NUCLEOTIDE SEQUENCE</scope>
</reference>
<protein>
    <submittedName>
        <fullName evidence="1">Uncharacterized protein</fullName>
    </submittedName>
</protein>
<gene>
    <name evidence="1" type="ORF">PSON_ATCC_30995.1.T1660005</name>
</gene>
<comment type="caution">
    <text evidence="1">The sequence shown here is derived from an EMBL/GenBank/DDBJ whole genome shotgun (WGS) entry which is preliminary data.</text>
</comment>
<proteinExistence type="predicted"/>
<dbReference type="Proteomes" id="UP000692954">
    <property type="component" value="Unassembled WGS sequence"/>
</dbReference>
<dbReference type="AlphaFoldDB" id="A0A8S1REU2"/>
<name>A0A8S1REU2_9CILI</name>